<organism evidence="1 2">
    <name type="scientific">Euphydryas editha</name>
    <name type="common">Edith's checkerspot</name>
    <dbReference type="NCBI Taxonomy" id="104508"/>
    <lineage>
        <taxon>Eukaryota</taxon>
        <taxon>Metazoa</taxon>
        <taxon>Ecdysozoa</taxon>
        <taxon>Arthropoda</taxon>
        <taxon>Hexapoda</taxon>
        <taxon>Insecta</taxon>
        <taxon>Pterygota</taxon>
        <taxon>Neoptera</taxon>
        <taxon>Endopterygota</taxon>
        <taxon>Lepidoptera</taxon>
        <taxon>Glossata</taxon>
        <taxon>Ditrysia</taxon>
        <taxon>Papilionoidea</taxon>
        <taxon>Nymphalidae</taxon>
        <taxon>Nymphalinae</taxon>
        <taxon>Euphydryas</taxon>
    </lineage>
</organism>
<proteinExistence type="predicted"/>
<dbReference type="Proteomes" id="UP001153954">
    <property type="component" value="Unassembled WGS sequence"/>
</dbReference>
<protein>
    <submittedName>
        <fullName evidence="1">Uncharacterized protein</fullName>
    </submittedName>
</protein>
<dbReference type="EMBL" id="CAKOGL010000010">
    <property type="protein sequence ID" value="CAH2091556.1"/>
    <property type="molecule type" value="Genomic_DNA"/>
</dbReference>
<dbReference type="AlphaFoldDB" id="A0AAU9TXJ6"/>
<sequence length="94" mass="11286">MDRRFLTIGKLYADFSCLDPKRFPDICNNKLQYGELDELSRHLLKFDERATGENLRIELKNLSLNWDKLKTTELEDYKIFMERMKVKKVKKVTV</sequence>
<keyword evidence="2" id="KW-1185">Reference proteome</keyword>
<comment type="caution">
    <text evidence="1">The sequence shown here is derived from an EMBL/GenBank/DDBJ whole genome shotgun (WGS) entry which is preliminary data.</text>
</comment>
<evidence type="ECO:0000313" key="1">
    <source>
        <dbReference type="EMBL" id="CAH2091556.1"/>
    </source>
</evidence>
<gene>
    <name evidence="1" type="ORF">EEDITHA_LOCUS7413</name>
</gene>
<reference evidence="1" key="1">
    <citation type="submission" date="2022-03" db="EMBL/GenBank/DDBJ databases">
        <authorList>
            <person name="Tunstrom K."/>
        </authorList>
    </citation>
    <scope>NUCLEOTIDE SEQUENCE</scope>
</reference>
<accession>A0AAU9TXJ6</accession>
<evidence type="ECO:0000313" key="2">
    <source>
        <dbReference type="Proteomes" id="UP001153954"/>
    </source>
</evidence>
<name>A0AAU9TXJ6_EUPED</name>